<dbReference type="EMBL" id="CP001737">
    <property type="protein sequence ID" value="ACV79197.1"/>
    <property type="molecule type" value="Genomic_DNA"/>
</dbReference>
<dbReference type="AlphaFoldDB" id="C8X9N9"/>
<dbReference type="KEGG" id="nml:Namu_2854"/>
<sequence length="314" mass="33322">MRRVAHEDAARTEIAVRRSTVRTPEPAAGLPADLARLQRAAGNRAVAAHLDRVVQRHLEPTMPAEVGQSTETTDPSLAEPTTTNAVEPGTGTGTGTGGTAPATPSRQAQVYAKLNTTDTGRWALGVIDKWKIPVDYNFAGVGSFHQAGKIFVNRSLSIDAATLVTMHEAQHADTFKSGRAADVSSLPRADYIAKKIADEAEAVVRQIEGSVPMTARGASLAGSGITQGLIDRYRAAFYAKRDQLEAADPTMSRAEINRLCRIHARDTEVTSWFTDGTFVTSTGGAANVTYSQHYGKTWDDARTPPSPAPAGGAG</sequence>
<gene>
    <name evidence="2" type="ordered locus">Namu_2854</name>
</gene>
<name>C8X9N9_NAKMY</name>
<dbReference type="OrthoDB" id="4490406at2"/>
<dbReference type="eggNOG" id="ENOG5033BC4">
    <property type="taxonomic scope" value="Bacteria"/>
</dbReference>
<feature type="region of interest" description="Disordered" evidence="1">
    <location>
        <begin position="1"/>
        <end position="27"/>
    </location>
</feature>
<feature type="compositionally biased region" description="Basic and acidic residues" evidence="1">
    <location>
        <begin position="1"/>
        <end position="16"/>
    </location>
</feature>
<protein>
    <submittedName>
        <fullName evidence="2">Uncharacterized protein</fullName>
    </submittedName>
</protein>
<reference evidence="2 3" key="2">
    <citation type="journal article" date="2010" name="Stand. Genomic Sci.">
        <title>Complete genome sequence of Nakamurella multipartita type strain (Y-104).</title>
        <authorList>
            <person name="Tice H."/>
            <person name="Mayilraj S."/>
            <person name="Sims D."/>
            <person name="Lapidus A."/>
            <person name="Nolan M."/>
            <person name="Lucas S."/>
            <person name="Glavina Del Rio T."/>
            <person name="Copeland A."/>
            <person name="Cheng J.F."/>
            <person name="Meincke L."/>
            <person name="Bruce D."/>
            <person name="Goodwin L."/>
            <person name="Pitluck S."/>
            <person name="Ivanova N."/>
            <person name="Mavromatis K."/>
            <person name="Ovchinnikova G."/>
            <person name="Pati A."/>
            <person name="Chen A."/>
            <person name="Palaniappan K."/>
            <person name="Land M."/>
            <person name="Hauser L."/>
            <person name="Chang Y.J."/>
            <person name="Jeffries C.D."/>
            <person name="Detter J.C."/>
            <person name="Brettin T."/>
            <person name="Rohde M."/>
            <person name="Goker M."/>
            <person name="Bristow J."/>
            <person name="Eisen J.A."/>
            <person name="Markowitz V."/>
            <person name="Hugenholtz P."/>
            <person name="Kyrpides N.C."/>
            <person name="Klenk H.P."/>
            <person name="Chen F."/>
        </authorList>
    </citation>
    <scope>NUCLEOTIDE SEQUENCE [LARGE SCALE GENOMIC DNA]</scope>
    <source>
        <strain evidence="3">ATCC 700099 / DSM 44233 / CIP 104796 / JCM 9543 / NBRC 105858 / Y-104</strain>
    </source>
</reference>
<dbReference type="InParanoid" id="C8X9N9"/>
<reference evidence="3" key="1">
    <citation type="submission" date="2009-09" db="EMBL/GenBank/DDBJ databases">
        <title>The complete genome of Nakamurella multipartita DSM 44233.</title>
        <authorList>
            <consortium name="US DOE Joint Genome Institute (JGI-PGF)"/>
            <person name="Lucas S."/>
            <person name="Copeland A."/>
            <person name="Lapidus A."/>
            <person name="Glavina del Rio T."/>
            <person name="Dalin E."/>
            <person name="Tice H."/>
            <person name="Bruce D."/>
            <person name="Goodwin L."/>
            <person name="Pitluck S."/>
            <person name="Kyrpides N."/>
            <person name="Mavromatis K."/>
            <person name="Ivanova N."/>
            <person name="Ovchinnikova G."/>
            <person name="Sims D."/>
            <person name="Meincke L."/>
            <person name="Brettin T."/>
            <person name="Detter J.C."/>
            <person name="Han C."/>
            <person name="Larimer F."/>
            <person name="Land M."/>
            <person name="Hauser L."/>
            <person name="Markowitz V."/>
            <person name="Cheng J.-F."/>
            <person name="Hugenholtz P."/>
            <person name="Woyke T."/>
            <person name="Wu D."/>
            <person name="Klenk H.-P."/>
            <person name="Eisen J.A."/>
        </authorList>
    </citation>
    <scope>NUCLEOTIDE SEQUENCE [LARGE SCALE GENOMIC DNA]</scope>
    <source>
        <strain evidence="3">ATCC 700099 / DSM 44233 / CIP 104796 / JCM 9543 / NBRC 105858 / Y-104</strain>
    </source>
</reference>
<accession>C8X9N9</accession>
<dbReference type="Proteomes" id="UP000002218">
    <property type="component" value="Chromosome"/>
</dbReference>
<dbReference type="STRING" id="479431.Namu_2854"/>
<proteinExistence type="predicted"/>
<feature type="compositionally biased region" description="Polar residues" evidence="1">
    <location>
        <begin position="67"/>
        <end position="85"/>
    </location>
</feature>
<evidence type="ECO:0000313" key="2">
    <source>
        <dbReference type="EMBL" id="ACV79197.1"/>
    </source>
</evidence>
<feature type="region of interest" description="Disordered" evidence="1">
    <location>
        <begin position="59"/>
        <end position="105"/>
    </location>
</feature>
<dbReference type="HOGENOM" id="CLU_885151_0_0_11"/>
<dbReference type="RefSeq" id="WP_015748076.1">
    <property type="nucleotide sequence ID" value="NC_013235.1"/>
</dbReference>
<organism evidence="2 3">
    <name type="scientific">Nakamurella multipartita (strain ATCC 700099 / DSM 44233 / CIP 104796 / JCM 9543 / NBRC 105858 / Y-104)</name>
    <name type="common">Microsphaera multipartita</name>
    <dbReference type="NCBI Taxonomy" id="479431"/>
    <lineage>
        <taxon>Bacteria</taxon>
        <taxon>Bacillati</taxon>
        <taxon>Actinomycetota</taxon>
        <taxon>Actinomycetes</taxon>
        <taxon>Nakamurellales</taxon>
        <taxon>Nakamurellaceae</taxon>
        <taxon>Nakamurella</taxon>
    </lineage>
</organism>
<evidence type="ECO:0000313" key="3">
    <source>
        <dbReference type="Proteomes" id="UP000002218"/>
    </source>
</evidence>
<evidence type="ECO:0000256" key="1">
    <source>
        <dbReference type="SAM" id="MobiDB-lite"/>
    </source>
</evidence>
<keyword evidence="3" id="KW-1185">Reference proteome</keyword>